<dbReference type="GO" id="GO:0016757">
    <property type="term" value="F:glycosyltransferase activity"/>
    <property type="evidence" value="ECO:0007669"/>
    <property type="project" value="UniProtKB-KW"/>
</dbReference>
<organism evidence="1">
    <name type="scientific">mine drainage metagenome</name>
    <dbReference type="NCBI Taxonomy" id="410659"/>
    <lineage>
        <taxon>unclassified sequences</taxon>
        <taxon>metagenomes</taxon>
        <taxon>ecological metagenomes</taxon>
    </lineage>
</organism>
<dbReference type="SUPFAM" id="SSF53271">
    <property type="entry name" value="PRTase-like"/>
    <property type="match status" value="1"/>
</dbReference>
<keyword evidence="1" id="KW-0328">Glycosyltransferase</keyword>
<reference evidence="1" key="2">
    <citation type="journal article" date="2014" name="ISME J.">
        <title>Microbial stratification in low pH oxic and suboxic macroscopic growths along an acid mine drainage.</title>
        <authorList>
            <person name="Mendez-Garcia C."/>
            <person name="Mesa V."/>
            <person name="Sprenger R.R."/>
            <person name="Richter M."/>
            <person name="Diez M.S."/>
            <person name="Solano J."/>
            <person name="Bargiela R."/>
            <person name="Golyshina O.V."/>
            <person name="Manteca A."/>
            <person name="Ramos J.L."/>
            <person name="Gallego J.R."/>
            <person name="Llorente I."/>
            <person name="Martins Dos Santos V.A."/>
            <person name="Jensen O.N."/>
            <person name="Pelaez A.I."/>
            <person name="Sanchez J."/>
            <person name="Ferrer M."/>
        </authorList>
    </citation>
    <scope>NUCLEOTIDE SEQUENCE</scope>
</reference>
<reference evidence="1" key="1">
    <citation type="submission" date="2013-08" db="EMBL/GenBank/DDBJ databases">
        <authorList>
            <person name="Mendez C."/>
            <person name="Richter M."/>
            <person name="Ferrer M."/>
            <person name="Sanchez J."/>
        </authorList>
    </citation>
    <scope>NUCLEOTIDE SEQUENCE</scope>
</reference>
<feature type="non-terminal residue" evidence="1">
    <location>
        <position position="1"/>
    </location>
</feature>
<dbReference type="CDD" id="cd06223">
    <property type="entry name" value="PRTases_typeI"/>
    <property type="match status" value="1"/>
</dbReference>
<protein>
    <submittedName>
        <fullName evidence="1">Phosphoribosyltransferase</fullName>
    </submittedName>
</protein>
<dbReference type="InterPro" id="IPR029057">
    <property type="entry name" value="PRTase-like"/>
</dbReference>
<comment type="caution">
    <text evidence="1">The sequence shown here is derived from an EMBL/GenBank/DDBJ whole genome shotgun (WGS) entry which is preliminary data.</text>
</comment>
<evidence type="ECO:0000313" key="1">
    <source>
        <dbReference type="EMBL" id="EQD47030.1"/>
    </source>
</evidence>
<dbReference type="InterPro" id="IPR000836">
    <property type="entry name" value="PRTase_dom"/>
</dbReference>
<dbReference type="EMBL" id="AUZY01008204">
    <property type="protein sequence ID" value="EQD47030.1"/>
    <property type="molecule type" value="Genomic_DNA"/>
</dbReference>
<proteinExistence type="predicted"/>
<dbReference type="AlphaFoldDB" id="T1AY71"/>
<accession>T1AY71</accession>
<sequence length="88" mass="9433">VVDDGAATGGTLFAAIRAARAQGASRIVVAVGVAPPDTCRRLEREADELHVLREPASFHAVGEFYKSFEPVEDEKVLELLRRAATTPS</sequence>
<name>T1AY71_9ZZZZ</name>
<dbReference type="Gene3D" id="3.40.50.2020">
    <property type="match status" value="1"/>
</dbReference>
<gene>
    <name evidence="1" type="ORF">B1B_12520</name>
</gene>
<keyword evidence="1" id="KW-0808">Transferase</keyword>